<evidence type="ECO:0000256" key="10">
    <source>
        <dbReference type="RuleBase" id="RU000488"/>
    </source>
</evidence>
<comment type="similarity">
    <text evidence="2 10">Belongs to the mitochondrial carrier (TC 2.A.29) family.</text>
</comment>
<dbReference type="EMBL" id="RQTK01001304">
    <property type="protein sequence ID" value="RUS70926.1"/>
    <property type="molecule type" value="Genomic_DNA"/>
</dbReference>
<dbReference type="InterPro" id="IPR023395">
    <property type="entry name" value="MCP_dom_sf"/>
</dbReference>
<protein>
    <recommendedName>
        <fullName evidence="14">Solute carrier family 25 member 45</fullName>
    </recommendedName>
</protein>
<keyword evidence="3 10" id="KW-0813">Transport</keyword>
<dbReference type="Gene3D" id="1.50.40.10">
    <property type="entry name" value="Mitochondrial carrier domain"/>
    <property type="match status" value="1"/>
</dbReference>
<organism evidence="12 13">
    <name type="scientific">Elysia chlorotica</name>
    <name type="common">Eastern emerald elysia</name>
    <name type="synonym">Sea slug</name>
    <dbReference type="NCBI Taxonomy" id="188477"/>
    <lineage>
        <taxon>Eukaryota</taxon>
        <taxon>Metazoa</taxon>
        <taxon>Spiralia</taxon>
        <taxon>Lophotrochozoa</taxon>
        <taxon>Mollusca</taxon>
        <taxon>Gastropoda</taxon>
        <taxon>Heterobranchia</taxon>
        <taxon>Euthyneura</taxon>
        <taxon>Panpulmonata</taxon>
        <taxon>Sacoglossa</taxon>
        <taxon>Placobranchoidea</taxon>
        <taxon>Plakobranchidae</taxon>
        <taxon>Elysia</taxon>
    </lineage>
</organism>
<keyword evidence="6 11" id="KW-1133">Transmembrane helix</keyword>
<keyword evidence="4 9" id="KW-0812">Transmembrane</keyword>
<feature type="repeat" description="Solcar" evidence="9">
    <location>
        <begin position="96"/>
        <end position="201"/>
    </location>
</feature>
<keyword evidence="13" id="KW-1185">Reference proteome</keyword>
<dbReference type="GO" id="GO:0031966">
    <property type="term" value="C:mitochondrial membrane"/>
    <property type="evidence" value="ECO:0007669"/>
    <property type="project" value="UniProtKB-SubCell"/>
</dbReference>
<sequence>MSINEYVAGALGGIAGVFVGHPFDTTKIQLQIRTAGDHKVMNSMHAWNMVKSEGLRKGVFRGMMFPLVSYGFVNSVFFGVYGSIIKVLEPDHTITPTHLQVFTAGCVAGTVQLALSCPVEVVKCTMQSQIPLRMVPKSVCLAEKKTFMNSAKYYRGPMHCSKDILAKEGIKGFYKGLMTMFMRDVPSYGLYLLVYEGLFLHLTNHSLSDDRGVGAAVLAGGVAGCLSWLVVMPLDVIKSRLQVDHAGRFRGFWDCAVTSVRNGGYSVLFRGTVITMARAFPVNAMTFLVYSQVLYELNIFNPPVRSKISKENDW</sequence>
<dbReference type="InterPro" id="IPR018108">
    <property type="entry name" value="MCP_transmembrane"/>
</dbReference>
<dbReference type="InterPro" id="IPR050567">
    <property type="entry name" value="Mitochondrial_Carrier"/>
</dbReference>
<comment type="subcellular location">
    <subcellularLocation>
        <location evidence="1">Mitochondrion membrane</location>
        <topology evidence="1">Multi-pass membrane protein</topology>
    </subcellularLocation>
</comment>
<evidence type="ECO:0000256" key="4">
    <source>
        <dbReference type="ARBA" id="ARBA00022692"/>
    </source>
</evidence>
<evidence type="ECO:0000256" key="1">
    <source>
        <dbReference type="ARBA" id="ARBA00004225"/>
    </source>
</evidence>
<dbReference type="PANTHER" id="PTHR45624">
    <property type="entry name" value="MITOCHONDRIAL BASIC AMINO ACIDS TRANSPORTER-RELATED"/>
    <property type="match status" value="1"/>
</dbReference>
<feature type="transmembrane region" description="Helical" evidence="11">
    <location>
        <begin position="188"/>
        <end position="207"/>
    </location>
</feature>
<feature type="transmembrane region" description="Helical" evidence="11">
    <location>
        <begin position="101"/>
        <end position="122"/>
    </location>
</feature>
<evidence type="ECO:0000256" key="9">
    <source>
        <dbReference type="PROSITE-ProRule" id="PRU00282"/>
    </source>
</evidence>
<feature type="repeat" description="Solcar" evidence="9">
    <location>
        <begin position="3"/>
        <end position="87"/>
    </location>
</feature>
<dbReference type="SUPFAM" id="SSF103506">
    <property type="entry name" value="Mitochondrial carrier"/>
    <property type="match status" value="1"/>
</dbReference>
<dbReference type="GO" id="GO:0022857">
    <property type="term" value="F:transmembrane transporter activity"/>
    <property type="evidence" value="ECO:0007669"/>
    <property type="project" value="TreeGrafter"/>
</dbReference>
<comment type="caution">
    <text evidence="12">The sequence shown here is derived from an EMBL/GenBank/DDBJ whole genome shotgun (WGS) entry which is preliminary data.</text>
</comment>
<evidence type="ECO:0000256" key="6">
    <source>
        <dbReference type="ARBA" id="ARBA00022989"/>
    </source>
</evidence>
<dbReference type="Pfam" id="PF00153">
    <property type="entry name" value="Mito_carr"/>
    <property type="match status" value="3"/>
</dbReference>
<evidence type="ECO:0000256" key="3">
    <source>
        <dbReference type="ARBA" id="ARBA00022448"/>
    </source>
</evidence>
<proteinExistence type="inferred from homology"/>
<keyword evidence="5" id="KW-0677">Repeat</keyword>
<keyword evidence="7" id="KW-0496">Mitochondrion</keyword>
<dbReference type="PROSITE" id="PS50920">
    <property type="entry name" value="SOLCAR"/>
    <property type="match status" value="3"/>
</dbReference>
<dbReference type="InterPro" id="IPR002067">
    <property type="entry name" value="MCP"/>
</dbReference>
<evidence type="ECO:0000256" key="5">
    <source>
        <dbReference type="ARBA" id="ARBA00022737"/>
    </source>
</evidence>
<evidence type="ECO:0008006" key="14">
    <source>
        <dbReference type="Google" id="ProtNLM"/>
    </source>
</evidence>
<evidence type="ECO:0000256" key="7">
    <source>
        <dbReference type="ARBA" id="ARBA00023128"/>
    </source>
</evidence>
<dbReference type="PANTHER" id="PTHR45624:SF10">
    <property type="entry name" value="SLC (SOLUTE CARRIER) HOMOLOG"/>
    <property type="match status" value="1"/>
</dbReference>
<evidence type="ECO:0000256" key="2">
    <source>
        <dbReference type="ARBA" id="ARBA00006375"/>
    </source>
</evidence>
<dbReference type="PRINTS" id="PR00926">
    <property type="entry name" value="MITOCARRIER"/>
</dbReference>
<feature type="transmembrane region" description="Helical" evidence="11">
    <location>
        <begin position="59"/>
        <end position="81"/>
    </location>
</feature>
<keyword evidence="8 9" id="KW-0472">Membrane</keyword>
<evidence type="ECO:0000256" key="8">
    <source>
        <dbReference type="ARBA" id="ARBA00023136"/>
    </source>
</evidence>
<name>A0A3S0ZMK2_ELYCH</name>
<evidence type="ECO:0000313" key="12">
    <source>
        <dbReference type="EMBL" id="RUS70926.1"/>
    </source>
</evidence>
<feature type="repeat" description="Solcar" evidence="9">
    <location>
        <begin position="211"/>
        <end position="296"/>
    </location>
</feature>
<dbReference type="AlphaFoldDB" id="A0A3S0ZMK2"/>
<feature type="transmembrane region" description="Helical" evidence="11">
    <location>
        <begin position="213"/>
        <end position="231"/>
    </location>
</feature>
<evidence type="ECO:0000313" key="13">
    <source>
        <dbReference type="Proteomes" id="UP000271974"/>
    </source>
</evidence>
<reference evidence="12 13" key="1">
    <citation type="submission" date="2019-01" db="EMBL/GenBank/DDBJ databases">
        <title>A draft genome assembly of the solar-powered sea slug Elysia chlorotica.</title>
        <authorList>
            <person name="Cai H."/>
            <person name="Li Q."/>
            <person name="Fang X."/>
            <person name="Li J."/>
            <person name="Curtis N.E."/>
            <person name="Altenburger A."/>
            <person name="Shibata T."/>
            <person name="Feng M."/>
            <person name="Maeda T."/>
            <person name="Schwartz J.A."/>
            <person name="Shigenobu S."/>
            <person name="Lundholm N."/>
            <person name="Nishiyama T."/>
            <person name="Yang H."/>
            <person name="Hasebe M."/>
            <person name="Li S."/>
            <person name="Pierce S.K."/>
            <person name="Wang J."/>
        </authorList>
    </citation>
    <scope>NUCLEOTIDE SEQUENCE [LARGE SCALE GENOMIC DNA]</scope>
    <source>
        <strain evidence="12">EC2010</strain>
        <tissue evidence="12">Whole organism of an adult</tissue>
    </source>
</reference>
<evidence type="ECO:0000256" key="11">
    <source>
        <dbReference type="SAM" id="Phobius"/>
    </source>
</evidence>
<accession>A0A3S0ZMK2</accession>
<dbReference type="OrthoDB" id="193856at2759"/>
<dbReference type="STRING" id="188477.A0A3S0ZMK2"/>
<gene>
    <name evidence="12" type="ORF">EGW08_021316</name>
</gene>
<dbReference type="Proteomes" id="UP000271974">
    <property type="component" value="Unassembled WGS sequence"/>
</dbReference>